<dbReference type="Proteomes" id="UP000217790">
    <property type="component" value="Unassembled WGS sequence"/>
</dbReference>
<proteinExistence type="predicted"/>
<feature type="compositionally biased region" description="Basic and acidic residues" evidence="1">
    <location>
        <begin position="228"/>
        <end position="251"/>
    </location>
</feature>
<feature type="region of interest" description="Disordered" evidence="1">
    <location>
        <begin position="293"/>
        <end position="347"/>
    </location>
</feature>
<feature type="region of interest" description="Disordered" evidence="1">
    <location>
        <begin position="196"/>
        <end position="251"/>
    </location>
</feature>
<reference evidence="3" key="1">
    <citation type="journal article" date="2017" name="Nat. Ecol. Evol.">
        <title>Genome expansion and lineage-specific genetic innovations in the forest pathogenic fungi Armillaria.</title>
        <authorList>
            <person name="Sipos G."/>
            <person name="Prasanna A.N."/>
            <person name="Walter M.C."/>
            <person name="O'Connor E."/>
            <person name="Balint B."/>
            <person name="Krizsan K."/>
            <person name="Kiss B."/>
            <person name="Hess J."/>
            <person name="Varga T."/>
            <person name="Slot J."/>
            <person name="Riley R."/>
            <person name="Boka B."/>
            <person name="Rigling D."/>
            <person name="Barry K."/>
            <person name="Lee J."/>
            <person name="Mihaltcheva S."/>
            <person name="LaButti K."/>
            <person name="Lipzen A."/>
            <person name="Waldron R."/>
            <person name="Moloney N.M."/>
            <person name="Sperisen C."/>
            <person name="Kredics L."/>
            <person name="Vagvoelgyi C."/>
            <person name="Patrignani A."/>
            <person name="Fitzpatrick D."/>
            <person name="Nagy I."/>
            <person name="Doyle S."/>
            <person name="Anderson J.B."/>
            <person name="Grigoriev I.V."/>
            <person name="Gueldener U."/>
            <person name="Muensterkoetter M."/>
            <person name="Nagy L.G."/>
        </authorList>
    </citation>
    <scope>NUCLEOTIDE SEQUENCE [LARGE SCALE GENOMIC DNA]</scope>
    <source>
        <strain evidence="3">Ar21-2</strain>
    </source>
</reference>
<dbReference type="EMBL" id="KZ293644">
    <property type="protein sequence ID" value="PBL04562.1"/>
    <property type="molecule type" value="Genomic_DNA"/>
</dbReference>
<accession>A0A2H3EAX4</accession>
<evidence type="ECO:0000313" key="2">
    <source>
        <dbReference type="EMBL" id="PBL04562.1"/>
    </source>
</evidence>
<name>A0A2H3EAX4_ARMGA</name>
<evidence type="ECO:0000313" key="3">
    <source>
        <dbReference type="Proteomes" id="UP000217790"/>
    </source>
</evidence>
<evidence type="ECO:0000256" key="1">
    <source>
        <dbReference type="SAM" id="MobiDB-lite"/>
    </source>
</evidence>
<dbReference type="InParanoid" id="A0A2H3EAX4"/>
<dbReference type="OrthoDB" id="10636008at2759"/>
<feature type="region of interest" description="Disordered" evidence="1">
    <location>
        <begin position="1"/>
        <end position="89"/>
    </location>
</feature>
<feature type="compositionally biased region" description="Acidic residues" evidence="1">
    <location>
        <begin position="211"/>
        <end position="225"/>
    </location>
</feature>
<feature type="compositionally biased region" description="Polar residues" evidence="1">
    <location>
        <begin position="15"/>
        <end position="45"/>
    </location>
</feature>
<feature type="compositionally biased region" description="Polar residues" evidence="1">
    <location>
        <begin position="310"/>
        <end position="329"/>
    </location>
</feature>
<feature type="compositionally biased region" description="Basic and acidic residues" evidence="1">
    <location>
        <begin position="330"/>
        <end position="347"/>
    </location>
</feature>
<feature type="compositionally biased region" description="Basic and acidic residues" evidence="1">
    <location>
        <begin position="296"/>
        <end position="309"/>
    </location>
</feature>
<gene>
    <name evidence="2" type="ORF">ARMGADRAFT_1071011</name>
</gene>
<protein>
    <submittedName>
        <fullName evidence="2">Uncharacterized protein</fullName>
    </submittedName>
</protein>
<organism evidence="2 3">
    <name type="scientific">Armillaria gallica</name>
    <name type="common">Bulbous honey fungus</name>
    <name type="synonym">Armillaria bulbosa</name>
    <dbReference type="NCBI Taxonomy" id="47427"/>
    <lineage>
        <taxon>Eukaryota</taxon>
        <taxon>Fungi</taxon>
        <taxon>Dikarya</taxon>
        <taxon>Basidiomycota</taxon>
        <taxon>Agaricomycotina</taxon>
        <taxon>Agaricomycetes</taxon>
        <taxon>Agaricomycetidae</taxon>
        <taxon>Agaricales</taxon>
        <taxon>Marasmiineae</taxon>
        <taxon>Physalacriaceae</taxon>
        <taxon>Armillaria</taxon>
    </lineage>
</organism>
<dbReference type="AlphaFoldDB" id="A0A2H3EAX4"/>
<sequence length="347" mass="38191">MSGTSTCTKAKGGQPCNTASDSQNATTSGPTAQTMQKRKNSTQTPLAVMEEPKKHAQNTMCNQDRATGKLTKHPMRRMGEGSVGNMQHRRDDMTNLLTDLLHKEVKTKLSPRPGSTLDGSPVVVPIPVESHASPTTAYTGPGDLPGAFGLYNAHRNRVGSTHSAPVNRNWSEVELAIDDDGDEQHELPIDYRLNEFNDEEHGSGGSIVTEDSSEHEEFSESELSEDGSSNHEEGPDPEQEMHEALRSDHAAYDFAIREGAEWTGPQADTQQAQEVLNGMSDEQCTIVWEEMPPMNRDTHKDHPGHRQEGQTHQAAQENQEILTMENQEMNPHDRTAAHVEDTKTAGK</sequence>
<keyword evidence="3" id="KW-1185">Reference proteome</keyword>